<feature type="compositionally biased region" description="Polar residues" evidence="11">
    <location>
        <begin position="112"/>
        <end position="123"/>
    </location>
</feature>
<feature type="transmembrane region" description="Helical" evidence="10">
    <location>
        <begin position="469"/>
        <end position="490"/>
    </location>
</feature>
<comment type="function">
    <text evidence="10">Has a role in promoting intracellular calcium ion sequestration via the exchange of calcium ions for hydrogen ions across the vacuolar membrane. Involved also in manganese ion homeostasis via its uptake into the vacuole.</text>
</comment>
<keyword evidence="3 10" id="KW-0813">Transport</keyword>
<feature type="transmembrane region" description="Helical" evidence="10">
    <location>
        <begin position="351"/>
        <end position="369"/>
    </location>
</feature>
<organism evidence="13 14">
    <name type="scientific">Letharia columbiana</name>
    <dbReference type="NCBI Taxonomy" id="112416"/>
    <lineage>
        <taxon>Eukaryota</taxon>
        <taxon>Fungi</taxon>
        <taxon>Dikarya</taxon>
        <taxon>Ascomycota</taxon>
        <taxon>Pezizomycotina</taxon>
        <taxon>Lecanoromycetes</taxon>
        <taxon>OSLEUM clade</taxon>
        <taxon>Lecanoromycetidae</taxon>
        <taxon>Lecanorales</taxon>
        <taxon>Lecanorineae</taxon>
        <taxon>Parmeliaceae</taxon>
        <taxon>Letharia</taxon>
    </lineage>
</organism>
<dbReference type="Proteomes" id="UP000578531">
    <property type="component" value="Unassembled WGS sequence"/>
</dbReference>
<dbReference type="GO" id="GO:0015369">
    <property type="term" value="F:calcium:proton antiporter activity"/>
    <property type="evidence" value="ECO:0007669"/>
    <property type="project" value="UniProtKB-UniRule"/>
</dbReference>
<dbReference type="GO" id="GO:0012505">
    <property type="term" value="C:endomembrane system"/>
    <property type="evidence" value="ECO:0007669"/>
    <property type="project" value="UniProtKB-SubCell"/>
</dbReference>
<feature type="transmembrane region" description="Helical" evidence="10">
    <location>
        <begin position="189"/>
        <end position="209"/>
    </location>
</feature>
<dbReference type="InterPro" id="IPR044880">
    <property type="entry name" value="NCX_ion-bd_dom_sf"/>
</dbReference>
<protein>
    <recommendedName>
        <fullName evidence="10">Vacuolar calcium ion transporter</fullName>
    </recommendedName>
</protein>
<evidence type="ECO:0000313" key="13">
    <source>
        <dbReference type="EMBL" id="KAF6232679.1"/>
    </source>
</evidence>
<dbReference type="RefSeq" id="XP_037162105.1">
    <property type="nucleotide sequence ID" value="XM_037311011.1"/>
</dbReference>
<dbReference type="AlphaFoldDB" id="A0A8H6FQ68"/>
<dbReference type="GO" id="GO:0006874">
    <property type="term" value="P:intracellular calcium ion homeostasis"/>
    <property type="evidence" value="ECO:0007669"/>
    <property type="project" value="TreeGrafter"/>
</dbReference>
<feature type="region of interest" description="Disordered" evidence="11">
    <location>
        <begin position="1"/>
        <end position="169"/>
    </location>
</feature>
<keyword evidence="9 10" id="KW-0472">Membrane</keyword>
<evidence type="ECO:0000313" key="14">
    <source>
        <dbReference type="Proteomes" id="UP000578531"/>
    </source>
</evidence>
<dbReference type="InterPro" id="IPR004798">
    <property type="entry name" value="CAX-like"/>
</dbReference>
<dbReference type="PANTHER" id="PTHR31503:SF20">
    <property type="entry name" value="CA(2+)_H(+) EXCHANGER, PUTATIVE (EUROFUNG)-RELATED"/>
    <property type="match status" value="1"/>
</dbReference>
<dbReference type="GO" id="GO:0000329">
    <property type="term" value="C:fungal-type vacuole membrane"/>
    <property type="evidence" value="ECO:0007669"/>
    <property type="project" value="TreeGrafter"/>
</dbReference>
<feature type="transmembrane region" description="Helical" evidence="10">
    <location>
        <begin position="540"/>
        <end position="557"/>
    </location>
</feature>
<evidence type="ECO:0000256" key="7">
    <source>
        <dbReference type="ARBA" id="ARBA00022989"/>
    </source>
</evidence>
<evidence type="ECO:0000256" key="8">
    <source>
        <dbReference type="ARBA" id="ARBA00023065"/>
    </source>
</evidence>
<feature type="transmembrane region" description="Helical" evidence="10">
    <location>
        <begin position="564"/>
        <end position="584"/>
    </location>
</feature>
<name>A0A8H6FQ68_9LECA</name>
<evidence type="ECO:0000256" key="9">
    <source>
        <dbReference type="ARBA" id="ARBA00023136"/>
    </source>
</evidence>
<feature type="transmembrane region" description="Helical" evidence="10">
    <location>
        <begin position="502"/>
        <end position="528"/>
    </location>
</feature>
<dbReference type="FunFam" id="1.20.1420.30:FF:000011">
    <property type="entry name" value="Vacuolar calcium ion transporter"/>
    <property type="match status" value="1"/>
</dbReference>
<comment type="subcellular location">
    <subcellularLocation>
        <location evidence="1">Endomembrane system</location>
        <topology evidence="1">Multi-pass membrane protein</topology>
    </subcellularLocation>
    <subcellularLocation>
        <location evidence="10">Vacuole membrane</location>
    </subcellularLocation>
</comment>
<keyword evidence="10" id="KW-0926">Vacuole</keyword>
<feature type="domain" description="Sodium/calcium exchanger membrane region" evidence="12">
    <location>
        <begin position="215"/>
        <end position="371"/>
    </location>
</feature>
<dbReference type="EMBL" id="JACCJC010000046">
    <property type="protein sequence ID" value="KAF6232679.1"/>
    <property type="molecule type" value="Genomic_DNA"/>
</dbReference>
<feature type="domain" description="Sodium/calcium exchanger membrane region" evidence="12">
    <location>
        <begin position="438"/>
        <end position="582"/>
    </location>
</feature>
<keyword evidence="7 10" id="KW-1133">Transmembrane helix</keyword>
<keyword evidence="6 10" id="KW-0106">Calcium</keyword>
<dbReference type="InterPro" id="IPR004837">
    <property type="entry name" value="NaCa_Exmemb"/>
</dbReference>
<keyword evidence="4 10" id="KW-0109">Calcium transport</keyword>
<evidence type="ECO:0000256" key="4">
    <source>
        <dbReference type="ARBA" id="ARBA00022568"/>
    </source>
</evidence>
<dbReference type="OrthoDB" id="1699231at2759"/>
<keyword evidence="14" id="KW-1185">Reference proteome</keyword>
<feature type="compositionally biased region" description="Polar residues" evidence="11">
    <location>
        <begin position="51"/>
        <end position="72"/>
    </location>
</feature>
<proteinExistence type="inferred from homology"/>
<gene>
    <name evidence="13" type="ORF">HO173_009118</name>
</gene>
<dbReference type="NCBIfam" id="TIGR00378">
    <property type="entry name" value="cax"/>
    <property type="match status" value="1"/>
</dbReference>
<evidence type="ECO:0000256" key="1">
    <source>
        <dbReference type="ARBA" id="ARBA00004127"/>
    </source>
</evidence>
<keyword evidence="8 10" id="KW-0406">Ion transport</keyword>
<dbReference type="InterPro" id="IPR004713">
    <property type="entry name" value="CaH_exchang"/>
</dbReference>
<dbReference type="Pfam" id="PF01699">
    <property type="entry name" value="Na_Ca_ex"/>
    <property type="match status" value="2"/>
</dbReference>
<evidence type="ECO:0000256" key="3">
    <source>
        <dbReference type="ARBA" id="ARBA00022448"/>
    </source>
</evidence>
<feature type="transmembrane region" description="Helical" evidence="10">
    <location>
        <begin position="215"/>
        <end position="235"/>
    </location>
</feature>
<keyword evidence="10" id="KW-0050">Antiport</keyword>
<feature type="transmembrane region" description="Helical" evidence="10">
    <location>
        <begin position="436"/>
        <end position="457"/>
    </location>
</feature>
<evidence type="ECO:0000256" key="5">
    <source>
        <dbReference type="ARBA" id="ARBA00022692"/>
    </source>
</evidence>
<dbReference type="PANTHER" id="PTHR31503">
    <property type="entry name" value="VACUOLAR CALCIUM ION TRANSPORTER"/>
    <property type="match status" value="1"/>
</dbReference>
<evidence type="ECO:0000256" key="10">
    <source>
        <dbReference type="RuleBase" id="RU365028"/>
    </source>
</evidence>
<reference evidence="13 14" key="1">
    <citation type="journal article" date="2020" name="Genomics">
        <title>Complete, high-quality genomes from long-read metagenomic sequencing of two wolf lichen thalli reveals enigmatic genome architecture.</title>
        <authorList>
            <person name="McKenzie S.K."/>
            <person name="Walston R.F."/>
            <person name="Allen J.L."/>
        </authorList>
    </citation>
    <scope>NUCLEOTIDE SEQUENCE [LARGE SCALE GENOMIC DNA]</scope>
    <source>
        <strain evidence="13">WasteWater2</strain>
    </source>
</reference>
<comment type="caution">
    <text evidence="13">The sequence shown here is derived from an EMBL/GenBank/DDBJ whole genome shotgun (WGS) entry which is preliminary data.</text>
</comment>
<dbReference type="Gene3D" id="1.20.1420.30">
    <property type="entry name" value="NCX, central ion-binding region"/>
    <property type="match status" value="2"/>
</dbReference>
<feature type="compositionally biased region" description="Low complexity" evidence="11">
    <location>
        <begin position="84"/>
        <end position="93"/>
    </location>
</feature>
<dbReference type="GeneID" id="59290770"/>
<sequence>MHKYRAAAKQAAWYSEEDGPTNYNPFGKTRTRTKDPNQADEENTLRPPPTNRSESQLTPSIELQRRSQNVNALQPPKHAETMPSSFQSSSGKSPVGGASAVKDFSRDHEPSQDSGTTESSTVVDSEAKSDEKDGKPRRRFTKRFPFVSRPKEEEDGEKAEEVKKTRTRSGMWAKETQTFTVASQLKATLFNSWINVLLVFVPIGIAVNFANVPKVGVFVINFIAIIPLAAMLSYATEEIALRTGETIGGLLNATFGNAVELIVSIIALIKGEVDIVQESLIGSMLSNLLLVMGMCFFFGGINRVEQHFNITVAQTASSLLSLAVGSLIIPAAFQAWADGLQSLKSERITQLSRGTAILLLLVYAAYLFFQLKTHASMYNAPSTKVEKRRTRVEEGDSIRGLANIGAGISASMGGSATQETPMREPEEKELPQLSKWVALFTLAASTALVAICAEFMVDSINAITQGGQVSRTFVGLILLPIVGNAAEHATAVTVACKDKMDLAIGVAIGSSMQIALLVIPFTVVLGWIMGNANMNLAFDGFQIAVLFVAVLLVNYLIQDGKSHWLEGVLLQVLYMIIALAAWFYPADDPNTLNTR</sequence>
<evidence type="ECO:0000256" key="6">
    <source>
        <dbReference type="ARBA" id="ARBA00022837"/>
    </source>
</evidence>
<feature type="transmembrane region" description="Helical" evidence="10">
    <location>
        <begin position="308"/>
        <end position="331"/>
    </location>
</feature>
<feature type="transmembrane region" description="Helical" evidence="10">
    <location>
        <begin position="281"/>
        <end position="301"/>
    </location>
</feature>
<evidence type="ECO:0000256" key="11">
    <source>
        <dbReference type="SAM" id="MobiDB-lite"/>
    </source>
</evidence>
<comment type="similarity">
    <text evidence="2 10">Belongs to the Ca(2+):cation antiporter (CaCA) (TC 2.A.19) family.</text>
</comment>
<accession>A0A8H6FQ68</accession>
<feature type="compositionally biased region" description="Basic and acidic residues" evidence="11">
    <location>
        <begin position="125"/>
        <end position="134"/>
    </location>
</feature>
<feature type="transmembrane region" description="Helical" evidence="10">
    <location>
        <begin position="247"/>
        <end position="269"/>
    </location>
</feature>
<keyword evidence="5 10" id="KW-0812">Transmembrane</keyword>
<evidence type="ECO:0000256" key="2">
    <source>
        <dbReference type="ARBA" id="ARBA00008170"/>
    </source>
</evidence>
<evidence type="ECO:0000259" key="12">
    <source>
        <dbReference type="Pfam" id="PF01699"/>
    </source>
</evidence>